<sequence length="139" mass="16743">MKIVNRVCSGKSGYFESDTRNSIFCLPKTERKRKKYQYIVRVLAKSYSLKISPRGFFSKFLHQQTIFNFITKRNLKLSDTSIIKRRRRKVIIYFFPNTSDNNLENKMKKRRRKKKITQKIGGEFSLLFQKKVLYSRRQS</sequence>
<dbReference type="EMBL" id="HBUF01097841">
    <property type="protein sequence ID" value="CAG6637323.1"/>
    <property type="molecule type" value="Transcribed_RNA"/>
</dbReference>
<protein>
    <submittedName>
        <fullName evidence="1">Uncharacterized protein</fullName>
    </submittedName>
</protein>
<reference evidence="1" key="1">
    <citation type="submission" date="2021-05" db="EMBL/GenBank/DDBJ databases">
        <authorList>
            <person name="Alioto T."/>
            <person name="Alioto T."/>
            <person name="Gomez Garrido J."/>
        </authorList>
    </citation>
    <scope>NUCLEOTIDE SEQUENCE</scope>
</reference>
<organism evidence="1">
    <name type="scientific">Cacopsylla melanoneura</name>
    <dbReference type="NCBI Taxonomy" id="428564"/>
    <lineage>
        <taxon>Eukaryota</taxon>
        <taxon>Metazoa</taxon>
        <taxon>Ecdysozoa</taxon>
        <taxon>Arthropoda</taxon>
        <taxon>Hexapoda</taxon>
        <taxon>Insecta</taxon>
        <taxon>Pterygota</taxon>
        <taxon>Neoptera</taxon>
        <taxon>Paraneoptera</taxon>
        <taxon>Hemiptera</taxon>
        <taxon>Sternorrhyncha</taxon>
        <taxon>Psylloidea</taxon>
        <taxon>Psyllidae</taxon>
        <taxon>Psyllinae</taxon>
        <taxon>Cacopsylla</taxon>
    </lineage>
</organism>
<proteinExistence type="predicted"/>
<name>A0A8D8VWN9_9HEMI</name>
<dbReference type="AlphaFoldDB" id="A0A8D8VWN9"/>
<evidence type="ECO:0000313" key="1">
    <source>
        <dbReference type="EMBL" id="CAG6637323.1"/>
    </source>
</evidence>
<accession>A0A8D8VWN9</accession>